<dbReference type="SUPFAM" id="SSF55811">
    <property type="entry name" value="Nudix"/>
    <property type="match status" value="1"/>
</dbReference>
<keyword evidence="2" id="KW-1185">Reference proteome</keyword>
<gene>
    <name evidence="1" type="ORF">IMSHALPRED_007492</name>
</gene>
<evidence type="ECO:0000313" key="1">
    <source>
        <dbReference type="EMBL" id="CAF9908781.1"/>
    </source>
</evidence>
<name>A0A8H3ETU7_9LECA</name>
<dbReference type="PROSITE" id="PS00893">
    <property type="entry name" value="NUDIX_BOX"/>
    <property type="match status" value="1"/>
</dbReference>
<evidence type="ECO:0000313" key="2">
    <source>
        <dbReference type="Proteomes" id="UP000664534"/>
    </source>
</evidence>
<dbReference type="AlphaFoldDB" id="A0A8H3ETU7"/>
<dbReference type="Proteomes" id="UP000664534">
    <property type="component" value="Unassembled WGS sequence"/>
</dbReference>
<protein>
    <recommendedName>
        <fullName evidence="3">Nudix hydrolase domain-containing protein</fullName>
    </recommendedName>
</protein>
<accession>A0A8H3ETU7</accession>
<dbReference type="InterPro" id="IPR020084">
    <property type="entry name" value="NUDIX_hydrolase_CS"/>
</dbReference>
<proteinExistence type="predicted"/>
<evidence type="ECO:0008006" key="3">
    <source>
        <dbReference type="Google" id="ProtNLM"/>
    </source>
</evidence>
<reference evidence="1" key="1">
    <citation type="submission" date="2021-03" db="EMBL/GenBank/DDBJ databases">
        <authorList>
            <person name="Tagirdzhanova G."/>
        </authorList>
    </citation>
    <scope>NUCLEOTIDE SEQUENCE</scope>
</reference>
<dbReference type="OrthoDB" id="10259236at2759"/>
<sequence length="228" mass="25624">MPRKAALYHEHDDIPRADEPIVGNWDSAHTTIGAGVAIFHLTNKYYFLPKGRRDANEDTGAGAEREGFEESGYRNRLLPLPISTRQPKAHNPSPSSAVSTTFVIEPVWTQLAPVSRTVQYILFWYIAETVPPDLEVSLSAQEKEQGMAYQYPPKFDSNMTLKERAMMEEGYEPIRHENTGVDAEEALYESYLMPVEEAVDKLGGGISADVVVKGWEAILLRHEMEDGR</sequence>
<dbReference type="Gene3D" id="3.90.79.10">
    <property type="entry name" value="Nucleoside Triphosphate Pyrophosphohydrolase"/>
    <property type="match status" value="1"/>
</dbReference>
<dbReference type="InterPro" id="IPR015797">
    <property type="entry name" value="NUDIX_hydrolase-like_dom_sf"/>
</dbReference>
<dbReference type="GO" id="GO:0016787">
    <property type="term" value="F:hydrolase activity"/>
    <property type="evidence" value="ECO:0007669"/>
    <property type="project" value="InterPro"/>
</dbReference>
<organism evidence="1 2">
    <name type="scientific">Imshaugia aleurites</name>
    <dbReference type="NCBI Taxonomy" id="172621"/>
    <lineage>
        <taxon>Eukaryota</taxon>
        <taxon>Fungi</taxon>
        <taxon>Dikarya</taxon>
        <taxon>Ascomycota</taxon>
        <taxon>Pezizomycotina</taxon>
        <taxon>Lecanoromycetes</taxon>
        <taxon>OSLEUM clade</taxon>
        <taxon>Lecanoromycetidae</taxon>
        <taxon>Lecanorales</taxon>
        <taxon>Lecanorineae</taxon>
        <taxon>Parmeliaceae</taxon>
        <taxon>Imshaugia</taxon>
    </lineage>
</organism>
<dbReference type="EMBL" id="CAJPDT010000005">
    <property type="protein sequence ID" value="CAF9908781.1"/>
    <property type="molecule type" value="Genomic_DNA"/>
</dbReference>
<comment type="caution">
    <text evidence="1">The sequence shown here is derived from an EMBL/GenBank/DDBJ whole genome shotgun (WGS) entry which is preliminary data.</text>
</comment>